<evidence type="ECO:0000313" key="5">
    <source>
        <dbReference type="EMBL" id="OTA41747.1"/>
    </source>
</evidence>
<organism evidence="5 6">
    <name type="scientific">Symbiobacterium thermophilum</name>
    <dbReference type="NCBI Taxonomy" id="2734"/>
    <lineage>
        <taxon>Bacteria</taxon>
        <taxon>Bacillati</taxon>
        <taxon>Bacillota</taxon>
        <taxon>Clostridia</taxon>
        <taxon>Eubacteriales</taxon>
        <taxon>Symbiobacteriaceae</taxon>
        <taxon>Symbiobacterium</taxon>
    </lineage>
</organism>
<dbReference type="EMBL" id="LWLV01000246">
    <property type="protein sequence ID" value="OTA41747.1"/>
    <property type="molecule type" value="Genomic_DNA"/>
</dbReference>
<dbReference type="AlphaFoldDB" id="A0A1Y2T7P5"/>
<dbReference type="PRINTS" id="PR00469">
    <property type="entry name" value="PNDRDTASEII"/>
</dbReference>
<evidence type="ECO:0000256" key="2">
    <source>
        <dbReference type="ARBA" id="ARBA00023002"/>
    </source>
</evidence>
<evidence type="ECO:0000259" key="3">
    <source>
        <dbReference type="Pfam" id="PF01494"/>
    </source>
</evidence>
<gene>
    <name evidence="5" type="ORF">A6D92_04110</name>
</gene>
<proteinExistence type="predicted"/>
<dbReference type="InterPro" id="IPR002938">
    <property type="entry name" value="FAD-bd"/>
</dbReference>
<name>A0A1Y2T7P5_SYMTR</name>
<protein>
    <submittedName>
        <fullName evidence="5">Pyridine nucleotide-disulfide oxidoreductase</fullName>
    </submittedName>
</protein>
<dbReference type="InterPro" id="IPR036188">
    <property type="entry name" value="FAD/NAD-bd_sf"/>
</dbReference>
<dbReference type="SUPFAM" id="SSF51905">
    <property type="entry name" value="FAD/NAD(P)-binding domain"/>
    <property type="match status" value="1"/>
</dbReference>
<reference evidence="6" key="1">
    <citation type="submission" date="2016-04" db="EMBL/GenBank/DDBJ databases">
        <authorList>
            <person name="Antunes L.P."/>
            <person name="Martins L.F."/>
            <person name="Pereira R.V."/>
            <person name="Thomas A.M."/>
            <person name="Barbosa D."/>
            <person name="Nascimento L."/>
            <person name="Silva G.M."/>
            <person name="Condomitti G.W."/>
            <person name="Digiampietri L.A."/>
            <person name="Lombardi K.C."/>
            <person name="Ramos P.L."/>
            <person name="Quaggio R.B."/>
            <person name="Oliveira J.C."/>
            <person name="Pascon R.C."/>
            <person name="Cruz J.B."/>
            <person name="Silva A.M."/>
            <person name="Setubal J.C."/>
        </authorList>
    </citation>
    <scope>NUCLEOTIDE SEQUENCE [LARGE SCALE GENOMIC DNA]</scope>
</reference>
<dbReference type="Gene3D" id="3.50.50.60">
    <property type="entry name" value="FAD/NAD(P)-binding domain"/>
    <property type="match status" value="1"/>
</dbReference>
<sequence length="191" mass="19889">MYDVAIVGAGPAGASAATFTARAGLKTLVLDADQSMTRRAWIPNHLGFPDGVSGSDLVDLGRKQAQAAGAHLVKAKVTAIRREGEGFRLETEGGETYEAKQVILCLGANCELARQAGAEIVPGPEPRIQEVVAVDREGRTRVEGLWAAGTCAGTSVHTIITAGDGARVAINLISAVKGARHVDHEVMPANK</sequence>
<dbReference type="GO" id="GO:0016491">
    <property type="term" value="F:oxidoreductase activity"/>
    <property type="evidence" value="ECO:0007669"/>
    <property type="project" value="UniProtKB-KW"/>
</dbReference>
<evidence type="ECO:0000313" key="6">
    <source>
        <dbReference type="Proteomes" id="UP000194267"/>
    </source>
</evidence>
<evidence type="ECO:0000256" key="1">
    <source>
        <dbReference type="ARBA" id="ARBA00022630"/>
    </source>
</evidence>
<feature type="domain" description="FAD/NAD(P)-binding" evidence="4">
    <location>
        <begin position="73"/>
        <end position="163"/>
    </location>
</feature>
<keyword evidence="1" id="KW-0285">Flavoprotein</keyword>
<dbReference type="InterPro" id="IPR050097">
    <property type="entry name" value="Ferredoxin-NADP_redctase_2"/>
</dbReference>
<dbReference type="Pfam" id="PF01494">
    <property type="entry name" value="FAD_binding_3"/>
    <property type="match status" value="1"/>
</dbReference>
<feature type="domain" description="FAD-binding" evidence="3">
    <location>
        <begin position="2"/>
        <end position="37"/>
    </location>
</feature>
<evidence type="ECO:0000259" key="4">
    <source>
        <dbReference type="Pfam" id="PF07992"/>
    </source>
</evidence>
<dbReference type="GO" id="GO:0071949">
    <property type="term" value="F:FAD binding"/>
    <property type="evidence" value="ECO:0007669"/>
    <property type="project" value="InterPro"/>
</dbReference>
<dbReference type="Pfam" id="PF07992">
    <property type="entry name" value="Pyr_redox_2"/>
    <property type="match status" value="1"/>
</dbReference>
<comment type="caution">
    <text evidence="5">The sequence shown here is derived from an EMBL/GenBank/DDBJ whole genome shotgun (WGS) entry which is preliminary data.</text>
</comment>
<dbReference type="InterPro" id="IPR023753">
    <property type="entry name" value="FAD/NAD-binding_dom"/>
</dbReference>
<keyword evidence="2" id="KW-0560">Oxidoreductase</keyword>
<dbReference type="PRINTS" id="PR00368">
    <property type="entry name" value="FADPNR"/>
</dbReference>
<dbReference type="Proteomes" id="UP000194267">
    <property type="component" value="Unassembled WGS sequence"/>
</dbReference>
<accession>A0A1Y2T7P5</accession>
<dbReference type="PANTHER" id="PTHR48105">
    <property type="entry name" value="THIOREDOXIN REDUCTASE 1-RELATED-RELATED"/>
    <property type="match status" value="1"/>
</dbReference>